<protein>
    <submittedName>
        <fullName evidence="1">Uncharacterized protein</fullName>
    </submittedName>
</protein>
<accession>A0A0C3C0X0</accession>
<gene>
    <name evidence="1" type="ORF">M413DRAFT_13468</name>
</gene>
<reference evidence="1 2" key="1">
    <citation type="submission" date="2014-04" db="EMBL/GenBank/DDBJ databases">
        <authorList>
            <consortium name="DOE Joint Genome Institute"/>
            <person name="Kuo A."/>
            <person name="Gay G."/>
            <person name="Dore J."/>
            <person name="Kohler A."/>
            <person name="Nagy L.G."/>
            <person name="Floudas D."/>
            <person name="Copeland A."/>
            <person name="Barry K.W."/>
            <person name="Cichocki N."/>
            <person name="Veneault-Fourrey C."/>
            <person name="LaButti K."/>
            <person name="Lindquist E.A."/>
            <person name="Lipzen A."/>
            <person name="Lundell T."/>
            <person name="Morin E."/>
            <person name="Murat C."/>
            <person name="Sun H."/>
            <person name="Tunlid A."/>
            <person name="Henrissat B."/>
            <person name="Grigoriev I.V."/>
            <person name="Hibbett D.S."/>
            <person name="Martin F."/>
            <person name="Nordberg H.P."/>
            <person name="Cantor M.N."/>
            <person name="Hua S.X."/>
        </authorList>
    </citation>
    <scope>NUCLEOTIDE SEQUENCE [LARGE SCALE GENOMIC DNA]</scope>
    <source>
        <strain evidence="2">h7</strain>
    </source>
</reference>
<reference evidence="2" key="2">
    <citation type="submission" date="2015-01" db="EMBL/GenBank/DDBJ databases">
        <title>Evolutionary Origins and Diversification of the Mycorrhizal Mutualists.</title>
        <authorList>
            <consortium name="DOE Joint Genome Institute"/>
            <consortium name="Mycorrhizal Genomics Consortium"/>
            <person name="Kohler A."/>
            <person name="Kuo A."/>
            <person name="Nagy L.G."/>
            <person name="Floudas D."/>
            <person name="Copeland A."/>
            <person name="Barry K.W."/>
            <person name="Cichocki N."/>
            <person name="Veneault-Fourrey C."/>
            <person name="LaButti K."/>
            <person name="Lindquist E.A."/>
            <person name="Lipzen A."/>
            <person name="Lundell T."/>
            <person name="Morin E."/>
            <person name="Murat C."/>
            <person name="Riley R."/>
            <person name="Ohm R."/>
            <person name="Sun H."/>
            <person name="Tunlid A."/>
            <person name="Henrissat B."/>
            <person name="Grigoriev I.V."/>
            <person name="Hibbett D.S."/>
            <person name="Martin F."/>
        </authorList>
    </citation>
    <scope>NUCLEOTIDE SEQUENCE [LARGE SCALE GENOMIC DNA]</scope>
    <source>
        <strain evidence="2">h7</strain>
    </source>
</reference>
<dbReference type="AlphaFoldDB" id="A0A0C3C0X0"/>
<keyword evidence="2" id="KW-1185">Reference proteome</keyword>
<dbReference type="EMBL" id="KN831798">
    <property type="protein sequence ID" value="KIM37321.1"/>
    <property type="molecule type" value="Genomic_DNA"/>
</dbReference>
<sequence>MKPIPTASVAVHDASWFAGIHSRRPGPTTPYRTYGLARRHPSAGGTLRHPNPALTRNKSGIRNVIGIYDKVDMTGKKRIPRWTLEGSERATLRSMEEHKSGPVNGVVIERSKFAVFGCGPNGPGKILGRERESNSRCGDTVAIRIQAIQVSKICFGTTKWKTYANGAWLRGWERKSSMAVDLRK</sequence>
<evidence type="ECO:0000313" key="1">
    <source>
        <dbReference type="EMBL" id="KIM37321.1"/>
    </source>
</evidence>
<name>A0A0C3C0X0_HEBCY</name>
<dbReference type="Proteomes" id="UP000053424">
    <property type="component" value="Unassembled WGS sequence"/>
</dbReference>
<dbReference type="HOGENOM" id="CLU_1468331_0_0_1"/>
<organism evidence="1 2">
    <name type="scientific">Hebeloma cylindrosporum</name>
    <dbReference type="NCBI Taxonomy" id="76867"/>
    <lineage>
        <taxon>Eukaryota</taxon>
        <taxon>Fungi</taxon>
        <taxon>Dikarya</taxon>
        <taxon>Basidiomycota</taxon>
        <taxon>Agaricomycotina</taxon>
        <taxon>Agaricomycetes</taxon>
        <taxon>Agaricomycetidae</taxon>
        <taxon>Agaricales</taxon>
        <taxon>Agaricineae</taxon>
        <taxon>Hymenogastraceae</taxon>
        <taxon>Hebeloma</taxon>
    </lineage>
</organism>
<proteinExistence type="predicted"/>
<evidence type="ECO:0000313" key="2">
    <source>
        <dbReference type="Proteomes" id="UP000053424"/>
    </source>
</evidence>